<dbReference type="PANTHER" id="PTHR43619">
    <property type="entry name" value="S-ADENOSYL-L-METHIONINE-DEPENDENT METHYLTRANSFERASE YKTD-RELATED"/>
    <property type="match status" value="1"/>
</dbReference>
<dbReference type="InterPro" id="IPR029063">
    <property type="entry name" value="SAM-dependent_MTases_sf"/>
</dbReference>
<comment type="caution">
    <text evidence="3">The sequence shown here is derived from an EMBL/GenBank/DDBJ whole genome shotgun (WGS) entry which is preliminary data.</text>
</comment>
<dbReference type="PIRSF" id="PIRSF028177">
    <property type="entry name" value="Polyketide_synth_Omtfrase_TcmP"/>
    <property type="match status" value="1"/>
</dbReference>
<dbReference type="EMBL" id="SUTE01000031">
    <property type="protein sequence ID" value="MBE6504843.1"/>
    <property type="molecule type" value="Genomic_DNA"/>
</dbReference>
<gene>
    <name evidence="3" type="ORF">E7Z73_03725</name>
</gene>
<dbReference type="Gene3D" id="3.40.50.150">
    <property type="entry name" value="Vaccinia Virus protein VP39"/>
    <property type="match status" value="1"/>
</dbReference>
<dbReference type="Proteomes" id="UP000762703">
    <property type="component" value="Unassembled WGS sequence"/>
</dbReference>
<proteinExistence type="predicted"/>
<dbReference type="Pfam" id="PF04072">
    <property type="entry name" value="LCM"/>
    <property type="match status" value="1"/>
</dbReference>
<dbReference type="GO" id="GO:0008168">
    <property type="term" value="F:methyltransferase activity"/>
    <property type="evidence" value="ECO:0007669"/>
    <property type="project" value="UniProtKB-KW"/>
</dbReference>
<dbReference type="InterPro" id="IPR016874">
    <property type="entry name" value="TcmP-like"/>
</dbReference>
<dbReference type="PANTHER" id="PTHR43619:SF2">
    <property type="entry name" value="S-ADENOSYL-L-METHIONINE-DEPENDENT METHYLTRANSFERASES SUPERFAMILY PROTEIN"/>
    <property type="match status" value="1"/>
</dbReference>
<dbReference type="InterPro" id="IPR007213">
    <property type="entry name" value="Ppm1/Ppm2/Tcmp"/>
</dbReference>
<evidence type="ECO:0000256" key="2">
    <source>
        <dbReference type="ARBA" id="ARBA00022679"/>
    </source>
</evidence>
<dbReference type="RefSeq" id="WP_303736488.1">
    <property type="nucleotide sequence ID" value="NZ_SUTE01000031.1"/>
</dbReference>
<keyword evidence="1 3" id="KW-0489">Methyltransferase</keyword>
<accession>A0A8T3VHQ2</accession>
<name>A0A8T3VHQ2_9EURY</name>
<dbReference type="SUPFAM" id="SSF53335">
    <property type="entry name" value="S-adenosyl-L-methionine-dependent methyltransferases"/>
    <property type="match status" value="1"/>
</dbReference>
<protein>
    <submittedName>
        <fullName evidence="3">Class I SAM-dependent methyltransferase</fullName>
    </submittedName>
</protein>
<sequence length="265" mass="31101">MEDYKGVEDTLFIPLTARVNISKMFPEYFHDKKALELENLVKNNKIGKKSSQYTMMASVARSYNLDQMTQEYIDKHNECNIVNLGVGLETSYFRINRKNSYYFEVDLPEVIELRKEYIGIGENEKLIKGNLFKLDWCDELDTSLPTLIIVSGVFQYFHEKEILEFIKNVKDIFVNAELIFDATNKFGIRYSNIYVKRTGNKSALMYFYIENPKEFVKKAECQLIECRGFYKDALEKLSKKLSLYTKISMKIADKRNNAMILHLKL</sequence>
<keyword evidence="2" id="KW-0808">Transferase</keyword>
<dbReference type="GO" id="GO:0032259">
    <property type="term" value="P:methylation"/>
    <property type="evidence" value="ECO:0007669"/>
    <property type="project" value="UniProtKB-KW"/>
</dbReference>
<dbReference type="AlphaFoldDB" id="A0A8T3VHQ2"/>
<evidence type="ECO:0000256" key="1">
    <source>
        <dbReference type="ARBA" id="ARBA00022603"/>
    </source>
</evidence>
<evidence type="ECO:0000313" key="4">
    <source>
        <dbReference type="Proteomes" id="UP000762703"/>
    </source>
</evidence>
<reference evidence="3" key="1">
    <citation type="submission" date="2019-04" db="EMBL/GenBank/DDBJ databases">
        <title>Evolution of Biomass-Degrading Anaerobic Consortia Revealed by Metagenomics.</title>
        <authorList>
            <person name="Peng X."/>
        </authorList>
    </citation>
    <scope>NUCLEOTIDE SEQUENCE</scope>
    <source>
        <strain evidence="3">SIG12</strain>
    </source>
</reference>
<evidence type="ECO:0000313" key="3">
    <source>
        <dbReference type="EMBL" id="MBE6504843.1"/>
    </source>
</evidence>
<organism evidence="3 4">
    <name type="scientific">Methanobrevibacter millerae</name>
    <dbReference type="NCBI Taxonomy" id="230361"/>
    <lineage>
        <taxon>Archaea</taxon>
        <taxon>Methanobacteriati</taxon>
        <taxon>Methanobacteriota</taxon>
        <taxon>Methanomada group</taxon>
        <taxon>Methanobacteria</taxon>
        <taxon>Methanobacteriales</taxon>
        <taxon>Methanobacteriaceae</taxon>
        <taxon>Methanobrevibacter</taxon>
    </lineage>
</organism>